<sequence length="80" mass="9657">MKNIRDTCIEFFQNEDIRKDVREIIKPIVHIIYNEIYVYIWFICIYNVFLIFLVLANLILLIRLFTKSSKTVSNDIIETI</sequence>
<dbReference type="AlphaFoldDB" id="A0A6C0D4B6"/>
<protein>
    <submittedName>
        <fullName evidence="2">Uncharacterized protein</fullName>
    </submittedName>
</protein>
<keyword evidence="1" id="KW-1133">Transmembrane helix</keyword>
<name>A0A6C0D4B6_9ZZZZ</name>
<keyword evidence="1" id="KW-0472">Membrane</keyword>
<evidence type="ECO:0000313" key="2">
    <source>
        <dbReference type="EMBL" id="QHT10944.1"/>
    </source>
</evidence>
<organism evidence="2">
    <name type="scientific">viral metagenome</name>
    <dbReference type="NCBI Taxonomy" id="1070528"/>
    <lineage>
        <taxon>unclassified sequences</taxon>
        <taxon>metagenomes</taxon>
        <taxon>organismal metagenomes</taxon>
    </lineage>
</organism>
<keyword evidence="1" id="KW-0812">Transmembrane</keyword>
<reference evidence="2" key="1">
    <citation type="journal article" date="2020" name="Nature">
        <title>Giant virus diversity and host interactions through global metagenomics.</title>
        <authorList>
            <person name="Schulz F."/>
            <person name="Roux S."/>
            <person name="Paez-Espino D."/>
            <person name="Jungbluth S."/>
            <person name="Walsh D.A."/>
            <person name="Denef V.J."/>
            <person name="McMahon K.D."/>
            <person name="Konstantinidis K.T."/>
            <person name="Eloe-Fadrosh E.A."/>
            <person name="Kyrpides N.C."/>
            <person name="Woyke T."/>
        </authorList>
    </citation>
    <scope>NUCLEOTIDE SEQUENCE</scope>
    <source>
        <strain evidence="2">GVMAG-M-3300023174-111</strain>
    </source>
</reference>
<evidence type="ECO:0000256" key="1">
    <source>
        <dbReference type="SAM" id="Phobius"/>
    </source>
</evidence>
<accession>A0A6C0D4B6</accession>
<proteinExistence type="predicted"/>
<dbReference type="EMBL" id="MN739530">
    <property type="protein sequence ID" value="QHT10944.1"/>
    <property type="molecule type" value="Genomic_DNA"/>
</dbReference>
<feature type="transmembrane region" description="Helical" evidence="1">
    <location>
        <begin position="36"/>
        <end position="62"/>
    </location>
</feature>